<protein>
    <submittedName>
        <fullName evidence="2">Uncharacterized protein</fullName>
    </submittedName>
</protein>
<evidence type="ECO:0000313" key="3">
    <source>
        <dbReference type="Proteomes" id="UP001396898"/>
    </source>
</evidence>
<organism evidence="2 3">
    <name type="scientific">Apiospora marii</name>
    <dbReference type="NCBI Taxonomy" id="335849"/>
    <lineage>
        <taxon>Eukaryota</taxon>
        <taxon>Fungi</taxon>
        <taxon>Dikarya</taxon>
        <taxon>Ascomycota</taxon>
        <taxon>Pezizomycotina</taxon>
        <taxon>Sordariomycetes</taxon>
        <taxon>Xylariomycetidae</taxon>
        <taxon>Amphisphaeriales</taxon>
        <taxon>Apiosporaceae</taxon>
        <taxon>Apiospora</taxon>
    </lineage>
</organism>
<dbReference type="EMBL" id="JAQQWI010000007">
    <property type="protein sequence ID" value="KAK8027492.1"/>
    <property type="molecule type" value="Genomic_DNA"/>
</dbReference>
<feature type="region of interest" description="Disordered" evidence="1">
    <location>
        <begin position="130"/>
        <end position="178"/>
    </location>
</feature>
<proteinExistence type="predicted"/>
<reference evidence="2 3" key="1">
    <citation type="submission" date="2023-01" db="EMBL/GenBank/DDBJ databases">
        <title>Analysis of 21 Apiospora genomes using comparative genomics revels a genus with tremendous synthesis potential of carbohydrate active enzymes and secondary metabolites.</title>
        <authorList>
            <person name="Sorensen T."/>
        </authorList>
    </citation>
    <scope>NUCLEOTIDE SEQUENCE [LARGE SCALE GENOMIC DNA]</scope>
    <source>
        <strain evidence="2 3">CBS 20057</strain>
    </source>
</reference>
<dbReference type="Proteomes" id="UP001396898">
    <property type="component" value="Unassembled WGS sequence"/>
</dbReference>
<comment type="caution">
    <text evidence="2">The sequence shown here is derived from an EMBL/GenBank/DDBJ whole genome shotgun (WGS) entry which is preliminary data.</text>
</comment>
<evidence type="ECO:0000256" key="1">
    <source>
        <dbReference type="SAM" id="MobiDB-lite"/>
    </source>
</evidence>
<name>A0ABR1S8Y3_9PEZI</name>
<keyword evidence="3" id="KW-1185">Reference proteome</keyword>
<feature type="compositionally biased region" description="Basic residues" evidence="1">
    <location>
        <begin position="167"/>
        <end position="178"/>
    </location>
</feature>
<gene>
    <name evidence="2" type="ORF">PG991_004548</name>
</gene>
<evidence type="ECO:0000313" key="2">
    <source>
        <dbReference type="EMBL" id="KAK8027492.1"/>
    </source>
</evidence>
<sequence>MPRRPGPEQRPLGAREFEVLGYAFLCVKRDFPAVDCRLLASLAGFRSAHETVTYWTALKRKVKGFRSIRKLDDFTFREVQVAGYAWQCIPAYRIPKVKAKRLVELGLYDTTEVATEAWGLIVKKLHVMEENDDSDSDPEPAAPAAPVARRKRNTYQEGDGEAGGSAAKRRRTSRQNGA</sequence>
<accession>A0ABR1S8Y3</accession>